<keyword evidence="2" id="KW-1185">Reference proteome</keyword>
<dbReference type="Proteomes" id="UP000011625">
    <property type="component" value="Unassembled WGS sequence"/>
</dbReference>
<organism evidence="1 2">
    <name type="scientific">Halococcus salifodinae DSM 8989</name>
    <dbReference type="NCBI Taxonomy" id="1227456"/>
    <lineage>
        <taxon>Archaea</taxon>
        <taxon>Methanobacteriati</taxon>
        <taxon>Methanobacteriota</taxon>
        <taxon>Stenosarchaea group</taxon>
        <taxon>Halobacteria</taxon>
        <taxon>Halobacteriales</taxon>
        <taxon>Halococcaceae</taxon>
        <taxon>Halococcus</taxon>
    </lineage>
</organism>
<sequence>MIFRFIERSNGHDVMDVRIVTEFVFRFRTPNARVSIAFQRSLSNVSPASPVRFVTASFPVRMIRAGESRR</sequence>
<evidence type="ECO:0000313" key="2">
    <source>
        <dbReference type="Proteomes" id="UP000011625"/>
    </source>
</evidence>
<protein>
    <submittedName>
        <fullName evidence="1">Uncharacterized protein</fullName>
    </submittedName>
</protein>
<dbReference type="EMBL" id="AOME01000051">
    <property type="protein sequence ID" value="EMA53512.1"/>
    <property type="molecule type" value="Genomic_DNA"/>
</dbReference>
<evidence type="ECO:0000313" key="1">
    <source>
        <dbReference type="EMBL" id="EMA53512.1"/>
    </source>
</evidence>
<name>M0N6I2_9EURY</name>
<proteinExistence type="predicted"/>
<accession>M0N6I2</accession>
<dbReference type="AlphaFoldDB" id="M0N6I2"/>
<reference evidence="1 2" key="1">
    <citation type="journal article" date="2014" name="PLoS Genet.">
        <title>Phylogenetically driven sequencing of extremely halophilic archaea reveals strategies for static and dynamic osmo-response.</title>
        <authorList>
            <person name="Becker E.A."/>
            <person name="Seitzer P.M."/>
            <person name="Tritt A."/>
            <person name="Larsen D."/>
            <person name="Krusor M."/>
            <person name="Yao A.I."/>
            <person name="Wu D."/>
            <person name="Madern D."/>
            <person name="Eisen J.A."/>
            <person name="Darling A.E."/>
            <person name="Facciotti M.T."/>
        </authorList>
    </citation>
    <scope>NUCLEOTIDE SEQUENCE [LARGE SCALE GENOMIC DNA]</scope>
    <source>
        <strain evidence="1 2">DSM 8989</strain>
    </source>
</reference>
<gene>
    <name evidence="1" type="ORF">C450_09377</name>
</gene>
<comment type="caution">
    <text evidence="1">The sequence shown here is derived from an EMBL/GenBank/DDBJ whole genome shotgun (WGS) entry which is preliminary data.</text>
</comment>